<proteinExistence type="predicted"/>
<evidence type="ECO:0000313" key="2">
    <source>
        <dbReference type="Proteomes" id="UP001157114"/>
    </source>
</evidence>
<accession>A0ABQ6G8S5</accession>
<evidence type="ECO:0000313" key="1">
    <source>
        <dbReference type="EMBL" id="GLX67351.1"/>
    </source>
</evidence>
<reference evidence="1 2" key="1">
    <citation type="submission" date="2023-03" db="EMBL/GenBank/DDBJ databases">
        <title>Draft genome sequence of the bacteria which degrade cell wall of Tricholomamatutake.</title>
        <authorList>
            <person name="Konishi Y."/>
            <person name="Fukuta Y."/>
            <person name="Shirasaka N."/>
        </authorList>
    </citation>
    <scope>NUCLEOTIDE SEQUENCE [LARGE SCALE GENOMIC DNA]</scope>
    <source>
        <strain evidence="2">mu1</strain>
    </source>
</reference>
<sequence>MEEEDQQSIHADVLANPELQQMIHRSRAEYKQGLGMTTSELIKSLSPQDFAK</sequence>
<comment type="caution">
    <text evidence="1">The sequence shown here is derived from an EMBL/GenBank/DDBJ whole genome shotgun (WGS) entry which is preliminary data.</text>
</comment>
<dbReference type="Proteomes" id="UP001157114">
    <property type="component" value="Unassembled WGS sequence"/>
</dbReference>
<gene>
    <name evidence="1" type="ORF">MU1_16960</name>
</gene>
<protein>
    <submittedName>
        <fullName evidence="1">Uncharacterized protein</fullName>
    </submittedName>
</protein>
<keyword evidence="2" id="KW-1185">Reference proteome</keyword>
<dbReference type="RefSeq" id="WP_284238093.1">
    <property type="nucleotide sequence ID" value="NZ_BSSQ01000006.1"/>
</dbReference>
<organism evidence="1 2">
    <name type="scientific">Paenibacillus glycanilyticus</name>
    <dbReference type="NCBI Taxonomy" id="126569"/>
    <lineage>
        <taxon>Bacteria</taxon>
        <taxon>Bacillati</taxon>
        <taxon>Bacillota</taxon>
        <taxon>Bacilli</taxon>
        <taxon>Bacillales</taxon>
        <taxon>Paenibacillaceae</taxon>
        <taxon>Paenibacillus</taxon>
    </lineage>
</organism>
<name>A0ABQ6G8S5_9BACL</name>
<dbReference type="EMBL" id="BSSQ01000006">
    <property type="protein sequence ID" value="GLX67351.1"/>
    <property type="molecule type" value="Genomic_DNA"/>
</dbReference>